<dbReference type="GO" id="GO:0046872">
    <property type="term" value="F:metal ion binding"/>
    <property type="evidence" value="ECO:0007669"/>
    <property type="project" value="UniProtKB-KW"/>
</dbReference>
<keyword evidence="2" id="KW-0479">Metal-binding</keyword>
<dbReference type="SFLD" id="SFLDS00005">
    <property type="entry name" value="Isoprenoid_Synthase_Type_I"/>
    <property type="match status" value="1"/>
</dbReference>
<dbReference type="InterPro" id="IPR008949">
    <property type="entry name" value="Isoprenoid_synthase_dom_sf"/>
</dbReference>
<dbReference type="PANTHER" id="PTHR35201:SF4">
    <property type="entry name" value="BETA-PINACENE SYNTHASE-RELATED"/>
    <property type="match status" value="1"/>
</dbReference>
<comment type="similarity">
    <text evidence="2">Belongs to the terpene synthase family.</text>
</comment>
<dbReference type="GO" id="GO:0010333">
    <property type="term" value="F:terpene synthase activity"/>
    <property type="evidence" value="ECO:0007669"/>
    <property type="project" value="InterPro"/>
</dbReference>
<sequence length="308" mass="33706">MPATASPDFARRAAEADDRAAAWCLERGLLPDRETEECFRLARFGALAAHTCPSADDAALAVLGTWLGWFFLLDDHLDGHLDSQAPEDGAGLLTAIGDALRTGRTDHGSPFVAAFLDLWSAPGPGSGPAEPFRPRFARHLDEYLAALVRENAERRSGRPPGEAEYIALRRITGAIRESLDGADHLAGCSLPDELYDHPWHQSLLDAASDVINWTNDLASWRKELDGGEVHNLVLVVARTRGLDHRAAEAEVARRIAVRAEEFEALAAVPPDPRLARRAVALRDWMTGFRAWLAETARYLTDPQQPALS</sequence>
<dbReference type="RefSeq" id="WP_145909635.1">
    <property type="nucleotide sequence ID" value="NZ_BAAAMZ010000001.1"/>
</dbReference>
<dbReference type="InterPro" id="IPR034686">
    <property type="entry name" value="Terpene_cyclase-like_2"/>
</dbReference>
<organism evidence="3 4">
    <name type="scientific">Kitasatospora viridis</name>
    <dbReference type="NCBI Taxonomy" id="281105"/>
    <lineage>
        <taxon>Bacteria</taxon>
        <taxon>Bacillati</taxon>
        <taxon>Actinomycetota</taxon>
        <taxon>Actinomycetes</taxon>
        <taxon>Kitasatosporales</taxon>
        <taxon>Streptomycetaceae</taxon>
        <taxon>Kitasatospora</taxon>
    </lineage>
</organism>
<evidence type="ECO:0000256" key="1">
    <source>
        <dbReference type="ARBA" id="ARBA00023239"/>
    </source>
</evidence>
<dbReference type="Pfam" id="PF19086">
    <property type="entry name" value="Terpene_syn_C_2"/>
    <property type="match status" value="1"/>
</dbReference>
<evidence type="ECO:0000313" key="4">
    <source>
        <dbReference type="Proteomes" id="UP000317940"/>
    </source>
</evidence>
<evidence type="ECO:0000256" key="2">
    <source>
        <dbReference type="RuleBase" id="RU366034"/>
    </source>
</evidence>
<dbReference type="SUPFAM" id="SSF48576">
    <property type="entry name" value="Terpenoid synthases"/>
    <property type="match status" value="1"/>
</dbReference>
<proteinExistence type="inferred from homology"/>
<accession>A0A561TTJ4</accession>
<keyword evidence="2" id="KW-0460">Magnesium</keyword>
<dbReference type="SFLD" id="SFLDG01020">
    <property type="entry name" value="Terpene_Cyclase_Like_2"/>
    <property type="match status" value="1"/>
</dbReference>
<comment type="caution">
    <text evidence="3">The sequence shown here is derived from an EMBL/GenBank/DDBJ whole genome shotgun (WGS) entry which is preliminary data.</text>
</comment>
<dbReference type="AlphaFoldDB" id="A0A561TTJ4"/>
<dbReference type="Proteomes" id="UP000317940">
    <property type="component" value="Unassembled WGS sequence"/>
</dbReference>
<keyword evidence="1 2" id="KW-0456">Lyase</keyword>
<keyword evidence="4" id="KW-1185">Reference proteome</keyword>
<dbReference type="EC" id="4.2.3.-" evidence="2"/>
<dbReference type="OrthoDB" id="3676909at2"/>
<protein>
    <recommendedName>
        <fullName evidence="2">Terpene synthase</fullName>
        <ecNumber evidence="2">4.2.3.-</ecNumber>
    </recommendedName>
</protein>
<reference evidence="3 4" key="1">
    <citation type="submission" date="2019-06" db="EMBL/GenBank/DDBJ databases">
        <title>Sequencing the genomes of 1000 actinobacteria strains.</title>
        <authorList>
            <person name="Klenk H.-P."/>
        </authorList>
    </citation>
    <scope>NUCLEOTIDE SEQUENCE [LARGE SCALE GENOMIC DNA]</scope>
    <source>
        <strain evidence="3 4">DSM 44826</strain>
    </source>
</reference>
<gene>
    <name evidence="3" type="ORF">FHX73_13483</name>
</gene>
<dbReference type="Gene3D" id="1.10.600.10">
    <property type="entry name" value="Farnesyl Diphosphate Synthase"/>
    <property type="match status" value="1"/>
</dbReference>
<name>A0A561TTJ4_9ACTN</name>
<evidence type="ECO:0000313" key="3">
    <source>
        <dbReference type="EMBL" id="TWF90436.1"/>
    </source>
</evidence>
<dbReference type="EMBL" id="VIWT01000003">
    <property type="protein sequence ID" value="TWF90436.1"/>
    <property type="molecule type" value="Genomic_DNA"/>
</dbReference>
<comment type="cofactor">
    <cofactor evidence="2">
        <name>Mg(2+)</name>
        <dbReference type="ChEBI" id="CHEBI:18420"/>
    </cofactor>
</comment>
<dbReference type="PANTHER" id="PTHR35201">
    <property type="entry name" value="TERPENE SYNTHASE"/>
    <property type="match status" value="1"/>
</dbReference>